<dbReference type="Proteomes" id="UP000594205">
    <property type="component" value="Chromosome"/>
</dbReference>
<evidence type="ECO:0000313" key="1">
    <source>
        <dbReference type="EMBL" id="QOV35701.1"/>
    </source>
</evidence>
<accession>A0A7M2SKG0</accession>
<proteinExistence type="predicted"/>
<dbReference type="AlphaFoldDB" id="A0A7M2SKG0"/>
<dbReference type="RefSeq" id="WP_194040920.1">
    <property type="nucleotide sequence ID" value="NZ_CP063373.1"/>
</dbReference>
<organism evidence="1 2">
    <name type="scientific">Streptomyces ferrugineus</name>
    <dbReference type="NCBI Taxonomy" id="1413221"/>
    <lineage>
        <taxon>Bacteria</taxon>
        <taxon>Bacillati</taxon>
        <taxon>Actinomycetota</taxon>
        <taxon>Actinomycetes</taxon>
        <taxon>Kitasatosporales</taxon>
        <taxon>Streptomycetaceae</taxon>
        <taxon>Streptomyces</taxon>
    </lineage>
</organism>
<sequence length="105" mass="11070">MMSSTVTRSGTTPAISAEDHRFALLTARAGLEPDLAQRYLNDPVSVLAEFGLLAAENVYLFGEPSGPSHGIAREDLDAVDAPVTRGCFSNFTHVPGVPAVSADVR</sequence>
<gene>
    <name evidence="1" type="ORF">IM697_37570</name>
</gene>
<keyword evidence="2" id="KW-1185">Reference proteome</keyword>
<evidence type="ECO:0000313" key="2">
    <source>
        <dbReference type="Proteomes" id="UP000594205"/>
    </source>
</evidence>
<reference evidence="1 2" key="1">
    <citation type="submission" date="2020-10" db="EMBL/GenBank/DDBJ databases">
        <title>Streptomyces ferrugineus complate genome analysis.</title>
        <authorList>
            <person name="Anwar N."/>
        </authorList>
    </citation>
    <scope>NUCLEOTIDE SEQUENCE [LARGE SCALE GENOMIC DNA]</scope>
    <source>
        <strain evidence="1 2">CCTCC AA2014009</strain>
    </source>
</reference>
<protein>
    <submittedName>
        <fullName evidence="1">Uncharacterized protein</fullName>
    </submittedName>
</protein>
<dbReference type="KEGG" id="sfeu:IM697_37570"/>
<dbReference type="EMBL" id="CP063373">
    <property type="protein sequence ID" value="QOV35701.1"/>
    <property type="molecule type" value="Genomic_DNA"/>
</dbReference>
<name>A0A7M2SKG0_9ACTN</name>